<reference evidence="2" key="1">
    <citation type="journal article" date="2020" name="Nature">
        <title>Giant virus diversity and host interactions through global metagenomics.</title>
        <authorList>
            <person name="Schulz F."/>
            <person name="Roux S."/>
            <person name="Paez-Espino D."/>
            <person name="Jungbluth S."/>
            <person name="Walsh D.A."/>
            <person name="Denef V.J."/>
            <person name="McMahon K.D."/>
            <person name="Konstantinidis K.T."/>
            <person name="Eloe-Fadrosh E.A."/>
            <person name="Kyrpides N.C."/>
            <person name="Woyke T."/>
        </authorList>
    </citation>
    <scope>NUCLEOTIDE SEQUENCE</scope>
    <source>
        <strain evidence="2">GVMAG-M-3300023179-97</strain>
    </source>
</reference>
<accession>A0A6C0HFB7</accession>
<evidence type="ECO:0000256" key="1">
    <source>
        <dbReference type="SAM" id="Phobius"/>
    </source>
</evidence>
<feature type="transmembrane region" description="Helical" evidence="1">
    <location>
        <begin position="12"/>
        <end position="34"/>
    </location>
</feature>
<evidence type="ECO:0000313" key="2">
    <source>
        <dbReference type="EMBL" id="QHT79077.1"/>
    </source>
</evidence>
<protein>
    <submittedName>
        <fullName evidence="2">Uncharacterized protein</fullName>
    </submittedName>
</protein>
<organism evidence="2">
    <name type="scientific">viral metagenome</name>
    <dbReference type="NCBI Taxonomy" id="1070528"/>
    <lineage>
        <taxon>unclassified sequences</taxon>
        <taxon>metagenomes</taxon>
        <taxon>organismal metagenomes</taxon>
    </lineage>
</organism>
<proteinExistence type="predicted"/>
<keyword evidence="1" id="KW-0812">Transmembrane</keyword>
<name>A0A6C0HFB7_9ZZZZ</name>
<keyword evidence="1" id="KW-0472">Membrane</keyword>
<sequence>MSESDTSNNSDSLNYFNIIIYVPLITVKACWNALCKGMPFGGTLGAIMMTVMSNDSGKYPFAPIIAAISSLPIAIICDLLFYIPCIIVYKWNSMTYIEKKSI</sequence>
<dbReference type="EMBL" id="MN739945">
    <property type="protein sequence ID" value="QHT79077.1"/>
    <property type="molecule type" value="Genomic_DNA"/>
</dbReference>
<keyword evidence="1" id="KW-1133">Transmembrane helix</keyword>
<feature type="transmembrane region" description="Helical" evidence="1">
    <location>
        <begin position="61"/>
        <end position="89"/>
    </location>
</feature>
<dbReference type="AlphaFoldDB" id="A0A6C0HFB7"/>